<dbReference type="EMBL" id="CXST01000002">
    <property type="protein sequence ID" value="CTQ45771.1"/>
    <property type="molecule type" value="Genomic_DNA"/>
</dbReference>
<dbReference type="Proteomes" id="UP000048926">
    <property type="component" value="Unassembled WGS sequence"/>
</dbReference>
<sequence length="130" mass="14325">MDIGKFRTNKEAEIEGAWVDIGDGCKVKVARANNSEYTKKMQKLSKPHAAQARAGNLGEELATEILCEAMAETILLDWEGLKDGGKVVPYSTNAAFEILRDVPDFRSFIFDLASEAAVFRNEINEDAKGN</sequence>
<keyword evidence="2" id="KW-1185">Reference proteome</keyword>
<dbReference type="AlphaFoldDB" id="A0A0M6Y9T6"/>
<proteinExistence type="predicted"/>
<gene>
    <name evidence="1" type="ORF">LAL4801_04226</name>
</gene>
<dbReference type="OrthoDB" id="8266310at2"/>
<organism evidence="1 2">
    <name type="scientific">Roseibium aggregatum</name>
    <dbReference type="NCBI Taxonomy" id="187304"/>
    <lineage>
        <taxon>Bacteria</taxon>
        <taxon>Pseudomonadati</taxon>
        <taxon>Pseudomonadota</taxon>
        <taxon>Alphaproteobacteria</taxon>
        <taxon>Hyphomicrobiales</taxon>
        <taxon>Stappiaceae</taxon>
        <taxon>Roseibium</taxon>
    </lineage>
</organism>
<name>A0A0M6Y9T6_9HYPH</name>
<evidence type="ECO:0000313" key="2">
    <source>
        <dbReference type="Proteomes" id="UP000048926"/>
    </source>
</evidence>
<reference evidence="2" key="1">
    <citation type="submission" date="2015-07" db="EMBL/GenBank/DDBJ databases">
        <authorList>
            <person name="Rodrigo-Torres Lidia"/>
            <person name="Arahal R.David."/>
        </authorList>
    </citation>
    <scope>NUCLEOTIDE SEQUENCE [LARGE SCALE GENOMIC DNA]</scope>
    <source>
        <strain evidence="2">CECT 4801</strain>
    </source>
</reference>
<accession>A0A0M6Y9T6</accession>
<dbReference type="RefSeq" id="WP_055659012.1">
    <property type="nucleotide sequence ID" value="NZ_CXST01000002.1"/>
</dbReference>
<protein>
    <submittedName>
        <fullName evidence="1">Uncharacterized protein</fullName>
    </submittedName>
</protein>
<evidence type="ECO:0000313" key="1">
    <source>
        <dbReference type="EMBL" id="CTQ45771.1"/>
    </source>
</evidence>